<dbReference type="Pfam" id="PF06532">
    <property type="entry name" value="NrsF"/>
    <property type="match status" value="1"/>
</dbReference>
<dbReference type="RefSeq" id="WP_331928775.1">
    <property type="nucleotide sequence ID" value="NZ_JBEPLU010000001.1"/>
</dbReference>
<proteinExistence type="predicted"/>
<dbReference type="Proteomes" id="UP001549110">
    <property type="component" value="Unassembled WGS sequence"/>
</dbReference>
<feature type="transmembrane region" description="Helical" evidence="1">
    <location>
        <begin position="28"/>
        <end position="50"/>
    </location>
</feature>
<sequence length="215" mass="22940">MTMNTEDVIKSLSRDLTPVRRGALAKRIGLGVIVGGLATMAAVTAILGIRPDLHVAMQGFSFWMKWTYTISLGVGAVFAVTRLARPVPHSLTGLWFLAIPVLVLAGIGIVELAITPPAKWLAMWLGKSWMVCPWLVLSLAAPIFIGLLWSFRKLAPTRLRAAGAAAGLAAGAWAATIYCLHCPEVSAIFVLTWYSLGIALAAGVGALVGPRLLRW</sequence>
<reference evidence="2 3" key="1">
    <citation type="submission" date="2024-06" db="EMBL/GenBank/DDBJ databases">
        <title>Genomic Encyclopedia of Type Strains, Phase IV (KMG-IV): sequencing the most valuable type-strain genomes for metagenomic binning, comparative biology and taxonomic classification.</title>
        <authorList>
            <person name="Goeker M."/>
        </authorList>
    </citation>
    <scope>NUCLEOTIDE SEQUENCE [LARGE SCALE GENOMIC DNA]</scope>
    <source>
        <strain evidence="2 3">DSM 17809</strain>
    </source>
</reference>
<keyword evidence="3" id="KW-1185">Reference proteome</keyword>
<evidence type="ECO:0008006" key="4">
    <source>
        <dbReference type="Google" id="ProtNLM"/>
    </source>
</evidence>
<dbReference type="InterPro" id="IPR009495">
    <property type="entry name" value="NrsF"/>
</dbReference>
<organism evidence="2 3">
    <name type="scientific">Phenylobacterium koreense</name>
    <dbReference type="NCBI Taxonomy" id="266125"/>
    <lineage>
        <taxon>Bacteria</taxon>
        <taxon>Pseudomonadati</taxon>
        <taxon>Pseudomonadota</taxon>
        <taxon>Alphaproteobacteria</taxon>
        <taxon>Caulobacterales</taxon>
        <taxon>Caulobacteraceae</taxon>
        <taxon>Phenylobacterium</taxon>
    </lineage>
</organism>
<keyword evidence="1" id="KW-0472">Membrane</keyword>
<evidence type="ECO:0000256" key="1">
    <source>
        <dbReference type="SAM" id="Phobius"/>
    </source>
</evidence>
<feature type="transmembrane region" description="Helical" evidence="1">
    <location>
        <begin position="128"/>
        <end position="149"/>
    </location>
</feature>
<feature type="transmembrane region" description="Helical" evidence="1">
    <location>
        <begin position="62"/>
        <end position="81"/>
    </location>
</feature>
<feature type="transmembrane region" description="Helical" evidence="1">
    <location>
        <begin position="93"/>
        <end position="116"/>
    </location>
</feature>
<feature type="transmembrane region" description="Helical" evidence="1">
    <location>
        <begin position="187"/>
        <end position="209"/>
    </location>
</feature>
<evidence type="ECO:0000313" key="2">
    <source>
        <dbReference type="EMBL" id="MET3525582.1"/>
    </source>
</evidence>
<name>A0ABV2EF48_9CAUL</name>
<gene>
    <name evidence="2" type="ORF">ABID41_000677</name>
</gene>
<feature type="transmembrane region" description="Helical" evidence="1">
    <location>
        <begin position="161"/>
        <end position="181"/>
    </location>
</feature>
<keyword evidence="1" id="KW-0812">Transmembrane</keyword>
<keyword evidence="1" id="KW-1133">Transmembrane helix</keyword>
<protein>
    <recommendedName>
        <fullName evidence="4">DUF1109 domain-containing protein</fullName>
    </recommendedName>
</protein>
<comment type="caution">
    <text evidence="2">The sequence shown here is derived from an EMBL/GenBank/DDBJ whole genome shotgun (WGS) entry which is preliminary data.</text>
</comment>
<evidence type="ECO:0000313" key="3">
    <source>
        <dbReference type="Proteomes" id="UP001549110"/>
    </source>
</evidence>
<accession>A0ABV2EF48</accession>
<dbReference type="EMBL" id="JBEPLU010000001">
    <property type="protein sequence ID" value="MET3525582.1"/>
    <property type="molecule type" value="Genomic_DNA"/>
</dbReference>